<accession>A0A0A6XAU8</accession>
<feature type="transmembrane region" description="Helical" evidence="1">
    <location>
        <begin position="17"/>
        <end position="35"/>
    </location>
</feature>
<keyword evidence="1" id="KW-1133">Transmembrane helix</keyword>
<dbReference type="eggNOG" id="COG1277">
    <property type="taxonomic scope" value="Bacteria"/>
</dbReference>
<gene>
    <name evidence="2" type="ORF">MB27_12300</name>
</gene>
<dbReference type="RefSeq" id="WP_043524471.1">
    <property type="nucleotide sequence ID" value="NZ_BAABKU010000016.1"/>
</dbReference>
<dbReference type="AlphaFoldDB" id="A0A0A6XAU8"/>
<dbReference type="GO" id="GO:0140359">
    <property type="term" value="F:ABC-type transporter activity"/>
    <property type="evidence" value="ECO:0007669"/>
    <property type="project" value="InterPro"/>
</dbReference>
<feature type="transmembrane region" description="Helical" evidence="1">
    <location>
        <begin position="235"/>
        <end position="255"/>
    </location>
</feature>
<dbReference type="OrthoDB" id="3686802at2"/>
<feature type="transmembrane region" description="Helical" evidence="1">
    <location>
        <begin position="121"/>
        <end position="143"/>
    </location>
</feature>
<feature type="transmembrane region" description="Helical" evidence="1">
    <location>
        <begin position="186"/>
        <end position="206"/>
    </location>
</feature>
<keyword evidence="1" id="KW-0812">Transmembrane</keyword>
<keyword evidence="3" id="KW-1185">Reference proteome</keyword>
<sequence>MLPPLVRKTWRDDRRTTIGWTAGVGAFTAVYTGFYSQFQGAAELKQDALPQGMLDFLGIADMLSPAGYLQATVFSLIGPLLVLMCATTLAARTIARPEEDGGMELLLANPLSRKGFATQRLTAAATAITLVAVAPWIVLSILVPAIGIDVPLGNVAAACAGLVLLAWCFTGIAFLAGAVTGKRGTVLAVTGVIGVTTYMANALSNISDSVSGLKWVSPFYYFIGGDPLHDGWNPAHLLLLAGIGVTTAAAGVVLFDRRDVGV</sequence>
<protein>
    <submittedName>
        <fullName evidence="2">ABC transporter permease</fullName>
    </submittedName>
</protein>
<feature type="transmembrane region" description="Helical" evidence="1">
    <location>
        <begin position="155"/>
        <end position="179"/>
    </location>
</feature>
<evidence type="ECO:0000256" key="1">
    <source>
        <dbReference type="SAM" id="Phobius"/>
    </source>
</evidence>
<feature type="transmembrane region" description="Helical" evidence="1">
    <location>
        <begin position="68"/>
        <end position="91"/>
    </location>
</feature>
<dbReference type="GO" id="GO:0005886">
    <property type="term" value="C:plasma membrane"/>
    <property type="evidence" value="ECO:0007669"/>
    <property type="project" value="UniProtKB-SubCell"/>
</dbReference>
<dbReference type="STRING" id="1869.MB27_12300"/>
<proteinExistence type="predicted"/>
<reference evidence="2 3" key="1">
    <citation type="submission" date="2014-10" db="EMBL/GenBank/DDBJ databases">
        <title>Draft genome sequence of Actinoplanes utahensis NRRL 12052.</title>
        <authorList>
            <person name="Velasco-Bucheli B."/>
            <person name="del Cerro C."/>
            <person name="Hormigo D."/>
            <person name="Garcia J.L."/>
            <person name="Acebal C."/>
            <person name="Arroyo M."/>
            <person name="de la Mata I."/>
        </authorList>
    </citation>
    <scope>NUCLEOTIDE SEQUENCE [LARGE SCALE GENOMIC DNA]</scope>
    <source>
        <strain evidence="2 3">NRRL 12052</strain>
    </source>
</reference>
<dbReference type="Proteomes" id="UP000054537">
    <property type="component" value="Unassembled WGS sequence"/>
</dbReference>
<dbReference type="Pfam" id="PF12679">
    <property type="entry name" value="ABC2_membrane_2"/>
    <property type="match status" value="1"/>
</dbReference>
<dbReference type="EMBL" id="JRTT01000012">
    <property type="protein sequence ID" value="KHD77217.1"/>
    <property type="molecule type" value="Genomic_DNA"/>
</dbReference>
<evidence type="ECO:0000313" key="2">
    <source>
        <dbReference type="EMBL" id="KHD77217.1"/>
    </source>
</evidence>
<comment type="caution">
    <text evidence="2">The sequence shown here is derived from an EMBL/GenBank/DDBJ whole genome shotgun (WGS) entry which is preliminary data.</text>
</comment>
<keyword evidence="1" id="KW-0472">Membrane</keyword>
<organism evidence="2 3">
    <name type="scientific">Actinoplanes utahensis</name>
    <dbReference type="NCBI Taxonomy" id="1869"/>
    <lineage>
        <taxon>Bacteria</taxon>
        <taxon>Bacillati</taxon>
        <taxon>Actinomycetota</taxon>
        <taxon>Actinomycetes</taxon>
        <taxon>Micromonosporales</taxon>
        <taxon>Micromonosporaceae</taxon>
        <taxon>Actinoplanes</taxon>
    </lineage>
</organism>
<name>A0A0A6XAU8_ACTUT</name>
<evidence type="ECO:0000313" key="3">
    <source>
        <dbReference type="Proteomes" id="UP000054537"/>
    </source>
</evidence>